<proteinExistence type="predicted"/>
<keyword evidence="1" id="KW-0472">Membrane</keyword>
<reference evidence="2 3" key="1">
    <citation type="journal article" date="2016" name="Nat. Commun.">
        <title>Thousands of microbial genomes shed light on interconnected biogeochemical processes in an aquifer system.</title>
        <authorList>
            <person name="Anantharaman K."/>
            <person name="Brown C.T."/>
            <person name="Hug L.A."/>
            <person name="Sharon I."/>
            <person name="Castelle C.J."/>
            <person name="Probst A.J."/>
            <person name="Thomas B.C."/>
            <person name="Singh A."/>
            <person name="Wilkins M.J."/>
            <person name="Karaoz U."/>
            <person name="Brodie E.L."/>
            <person name="Williams K.H."/>
            <person name="Hubbard S.S."/>
            <person name="Banfield J.F."/>
        </authorList>
    </citation>
    <scope>NUCLEOTIDE SEQUENCE [LARGE SCALE GENOMIC DNA]</scope>
</reference>
<dbReference type="AlphaFoldDB" id="A0A1F4YGQ7"/>
<keyword evidence="1" id="KW-1133">Transmembrane helix</keyword>
<protein>
    <submittedName>
        <fullName evidence="2">Uncharacterized protein</fullName>
    </submittedName>
</protein>
<name>A0A1F4YGQ7_9BACT</name>
<sequence>MASPLAATVTFPSFEGIGRIGNVSNAGSCTGGIICAIGKLGAIISVVIGILTVSAGLWFIFQVFAGALQWLGSSGDKQALESARKRITHAAAGLLIVILSYAFISIVGLVFGIDILGLSIINNLTPQ</sequence>
<feature type="transmembrane region" description="Helical" evidence="1">
    <location>
        <begin position="42"/>
        <end position="71"/>
    </location>
</feature>
<accession>A0A1F4YGQ7</accession>
<keyword evidence="1" id="KW-0812">Transmembrane</keyword>
<evidence type="ECO:0000313" key="3">
    <source>
        <dbReference type="Proteomes" id="UP000178176"/>
    </source>
</evidence>
<comment type="caution">
    <text evidence="2">The sequence shown here is derived from an EMBL/GenBank/DDBJ whole genome shotgun (WGS) entry which is preliminary data.</text>
</comment>
<dbReference type="EMBL" id="MEXH01000002">
    <property type="protein sequence ID" value="OGC93137.1"/>
    <property type="molecule type" value="Genomic_DNA"/>
</dbReference>
<evidence type="ECO:0000256" key="1">
    <source>
        <dbReference type="SAM" id="Phobius"/>
    </source>
</evidence>
<evidence type="ECO:0000313" key="2">
    <source>
        <dbReference type="EMBL" id="OGC93137.1"/>
    </source>
</evidence>
<dbReference type="Proteomes" id="UP000178176">
    <property type="component" value="Unassembled WGS sequence"/>
</dbReference>
<feature type="transmembrane region" description="Helical" evidence="1">
    <location>
        <begin position="92"/>
        <end position="121"/>
    </location>
</feature>
<organism evidence="2 3">
    <name type="scientific">Candidatus Amesbacteria bacterium RIFCSPHIGHO2_01_FULL_48_32b</name>
    <dbReference type="NCBI Taxonomy" id="1797253"/>
    <lineage>
        <taxon>Bacteria</taxon>
        <taxon>Candidatus Amesiibacteriota</taxon>
    </lineage>
</organism>
<gene>
    <name evidence="2" type="ORF">A2876_01155</name>
</gene>